<dbReference type="AlphaFoldDB" id="A0A450S5L2"/>
<proteinExistence type="predicted"/>
<organism evidence="1">
    <name type="scientific">Candidatus Kentrum sp. DK</name>
    <dbReference type="NCBI Taxonomy" id="2126562"/>
    <lineage>
        <taxon>Bacteria</taxon>
        <taxon>Pseudomonadati</taxon>
        <taxon>Pseudomonadota</taxon>
        <taxon>Gammaproteobacteria</taxon>
        <taxon>Candidatus Kentrum</taxon>
    </lineage>
</organism>
<dbReference type="EMBL" id="CAADEY010000017">
    <property type="protein sequence ID" value="VFJ47167.1"/>
    <property type="molecule type" value="Genomic_DNA"/>
</dbReference>
<name>A0A450S5L2_9GAMM</name>
<reference evidence="1" key="1">
    <citation type="submission" date="2019-02" db="EMBL/GenBank/DDBJ databases">
        <authorList>
            <person name="Gruber-Vodicka R. H."/>
            <person name="Seah K. B. B."/>
        </authorList>
    </citation>
    <scope>NUCLEOTIDE SEQUENCE</scope>
    <source>
        <strain evidence="1">BECK_DK161</strain>
    </source>
</reference>
<gene>
    <name evidence="1" type="ORF">BECKDK2373C_GA0170839_101734</name>
</gene>
<protein>
    <submittedName>
        <fullName evidence="1">Uncharacterized protein</fullName>
    </submittedName>
</protein>
<evidence type="ECO:0000313" key="1">
    <source>
        <dbReference type="EMBL" id="VFJ47167.1"/>
    </source>
</evidence>
<sequence length="97" mass="10760">MALTAFLSTATRKTSMGLTLAEVTPPRATSSMKRIRLSASSPTIRKCSLSRSIFSSRGRIFRMMAKRSSPFITLIFSCALRRMFMVIARVLLPGRDG</sequence>
<accession>A0A450S5L2</accession>